<sequence length="67" mass="7946">MSDQVYRLEMKRRIQMSVTLVCDNYLPNVKVREELLRAEIRANEGMVVRLHFDCPDDIKHDDPLDNT</sequence>
<organism evidence="1">
    <name type="scientific">marine sediment metagenome</name>
    <dbReference type="NCBI Taxonomy" id="412755"/>
    <lineage>
        <taxon>unclassified sequences</taxon>
        <taxon>metagenomes</taxon>
        <taxon>ecological metagenomes</taxon>
    </lineage>
</organism>
<accession>A0A0F9BJY1</accession>
<evidence type="ECO:0000313" key="1">
    <source>
        <dbReference type="EMBL" id="KKK90889.1"/>
    </source>
</evidence>
<dbReference type="AlphaFoldDB" id="A0A0F9BJY1"/>
<reference evidence="1" key="1">
    <citation type="journal article" date="2015" name="Nature">
        <title>Complex archaea that bridge the gap between prokaryotes and eukaryotes.</title>
        <authorList>
            <person name="Spang A."/>
            <person name="Saw J.H."/>
            <person name="Jorgensen S.L."/>
            <person name="Zaremba-Niedzwiedzka K."/>
            <person name="Martijn J."/>
            <person name="Lind A.E."/>
            <person name="van Eijk R."/>
            <person name="Schleper C."/>
            <person name="Guy L."/>
            <person name="Ettema T.J."/>
        </authorList>
    </citation>
    <scope>NUCLEOTIDE SEQUENCE</scope>
</reference>
<protein>
    <submittedName>
        <fullName evidence="1">Uncharacterized protein</fullName>
    </submittedName>
</protein>
<gene>
    <name evidence="1" type="ORF">LCGC14_2718460</name>
</gene>
<proteinExistence type="predicted"/>
<comment type="caution">
    <text evidence="1">The sequence shown here is derived from an EMBL/GenBank/DDBJ whole genome shotgun (WGS) entry which is preliminary data.</text>
</comment>
<dbReference type="EMBL" id="LAZR01048897">
    <property type="protein sequence ID" value="KKK90889.1"/>
    <property type="molecule type" value="Genomic_DNA"/>
</dbReference>
<name>A0A0F9BJY1_9ZZZZ</name>